<dbReference type="Proteomes" id="UP000260758">
    <property type="component" value="Unassembled WGS sequence"/>
</dbReference>
<gene>
    <name evidence="1" type="ORF">DXB99_04305</name>
</gene>
<sequence length="75" mass="8026">MEIGNNVGIANFILGKLLICTGPVHGTFRALHALIGGGNWNNGVHCGSRAVNCNNYPWNVNTNIGVRCVCDFTIL</sequence>
<proteinExistence type="predicted"/>
<dbReference type="InterPro" id="IPR042095">
    <property type="entry name" value="SUMF_sf"/>
</dbReference>
<dbReference type="AlphaFoldDB" id="A0A3E4YG61"/>
<dbReference type="Gene3D" id="3.90.1580.10">
    <property type="entry name" value="paralog of FGE (formylglycine-generating enzyme)"/>
    <property type="match status" value="1"/>
</dbReference>
<comment type="caution">
    <text evidence="1">The sequence shown here is derived from an EMBL/GenBank/DDBJ whole genome shotgun (WGS) entry which is preliminary data.</text>
</comment>
<evidence type="ECO:0000313" key="1">
    <source>
        <dbReference type="EMBL" id="RGM73344.1"/>
    </source>
</evidence>
<organism evidence="1 2">
    <name type="scientific">Agathobacter rectalis</name>
    <dbReference type="NCBI Taxonomy" id="39491"/>
    <lineage>
        <taxon>Bacteria</taxon>
        <taxon>Bacillati</taxon>
        <taxon>Bacillota</taxon>
        <taxon>Clostridia</taxon>
        <taxon>Lachnospirales</taxon>
        <taxon>Lachnospiraceae</taxon>
        <taxon>Agathobacter</taxon>
    </lineage>
</organism>
<dbReference type="InterPro" id="IPR016187">
    <property type="entry name" value="CTDL_fold"/>
</dbReference>
<evidence type="ECO:0000313" key="2">
    <source>
        <dbReference type="Proteomes" id="UP000260758"/>
    </source>
</evidence>
<accession>A0A3E4YG61</accession>
<name>A0A3E4YG61_9FIRM</name>
<protein>
    <submittedName>
        <fullName evidence="1">Uncharacterized protein</fullName>
    </submittedName>
</protein>
<dbReference type="EMBL" id="QSTP01000002">
    <property type="protein sequence ID" value="RGM73344.1"/>
    <property type="molecule type" value="Genomic_DNA"/>
</dbReference>
<reference evidence="1 2" key="1">
    <citation type="submission" date="2018-08" db="EMBL/GenBank/DDBJ databases">
        <title>A genome reference for cultivated species of the human gut microbiota.</title>
        <authorList>
            <person name="Zou Y."/>
            <person name="Xue W."/>
            <person name="Luo G."/>
        </authorList>
    </citation>
    <scope>NUCLEOTIDE SEQUENCE [LARGE SCALE GENOMIC DNA]</scope>
    <source>
        <strain evidence="1 2">OM07-13</strain>
    </source>
</reference>
<dbReference type="SUPFAM" id="SSF56436">
    <property type="entry name" value="C-type lectin-like"/>
    <property type="match status" value="1"/>
</dbReference>